<keyword evidence="5" id="KW-1185">Reference proteome</keyword>
<name>A0A3P5X4C7_9BACL</name>
<organism evidence="4 5">
    <name type="scientific">Filibacter tadaridae</name>
    <dbReference type="NCBI Taxonomy" id="2483811"/>
    <lineage>
        <taxon>Bacteria</taxon>
        <taxon>Bacillati</taxon>
        <taxon>Bacillota</taxon>
        <taxon>Bacilli</taxon>
        <taxon>Bacillales</taxon>
        <taxon>Caryophanaceae</taxon>
        <taxon>Filibacter</taxon>
    </lineage>
</organism>
<dbReference type="EMBL" id="UXAV01000036">
    <property type="protein sequence ID" value="VDC25901.1"/>
    <property type="molecule type" value="Genomic_DNA"/>
</dbReference>
<evidence type="ECO:0000259" key="2">
    <source>
        <dbReference type="Pfam" id="PF13349"/>
    </source>
</evidence>
<dbReference type="Pfam" id="PF22746">
    <property type="entry name" value="SHOCT-like_DUF2089-C"/>
    <property type="match status" value="1"/>
</dbReference>
<gene>
    <name evidence="4" type="ORF">FILTAD_01353</name>
</gene>
<dbReference type="InterPro" id="IPR025164">
    <property type="entry name" value="Toastrack_DUF4097"/>
</dbReference>
<dbReference type="InterPro" id="IPR053959">
    <property type="entry name" value="YvlB/LiaX_N"/>
</dbReference>
<accession>A0A3P5X4C7</accession>
<dbReference type="AlphaFoldDB" id="A0A3P5X4C7"/>
<feature type="domain" description="DUF4097" evidence="2">
    <location>
        <begin position="132"/>
        <end position="354"/>
    </location>
</feature>
<evidence type="ECO:0000313" key="4">
    <source>
        <dbReference type="EMBL" id="VDC25901.1"/>
    </source>
</evidence>
<dbReference type="OrthoDB" id="2240743at2"/>
<dbReference type="Pfam" id="PF13349">
    <property type="entry name" value="DUF4097"/>
    <property type="match status" value="1"/>
</dbReference>
<sequence>MQNERKRILAMLENGTITTDEALTLLEKLGQSQQEAKQVPTKQPISFEKPNTEKKEQENTQEPEPEFTDDQEPSMDEFLDDLRKDFTNVGDRFMQFMQTAVQKVKSVDFDSPFGNTVTFNHSITKSAAGIKEILVDIDNGKLTIHSGEEEARAEFTVKSYNSDSEQAAKEEFVDKLLFVNDEGKLRVSSHMKMSQVNVELYIPKRDYDKISARLLNGSFKMKDASAETVRVKTANGKIEIAGLTFKNAEFETANGAIGLNDVKGTTLEAETLNGRVYIDGAIKEIEAQSLNGHVVVTTTDFAAEKIEAKTMSGSVEIYVPSELPLSGEISSNMGRLDLQLNDVNRSTEQRQLLQRSIRFKKDVEGKSSPLHIFGEAKTGSVLVCYNAKHE</sequence>
<evidence type="ECO:0000256" key="1">
    <source>
        <dbReference type="SAM" id="MobiDB-lite"/>
    </source>
</evidence>
<evidence type="ECO:0000259" key="3">
    <source>
        <dbReference type="Pfam" id="PF22746"/>
    </source>
</evidence>
<proteinExistence type="predicted"/>
<evidence type="ECO:0000313" key="5">
    <source>
        <dbReference type="Proteomes" id="UP000270468"/>
    </source>
</evidence>
<feature type="domain" description="YvlB/LiaX N-terminal" evidence="3">
    <location>
        <begin position="3"/>
        <end position="31"/>
    </location>
</feature>
<protein>
    <submittedName>
        <fullName evidence="4">Uncharacterized protein</fullName>
    </submittedName>
</protein>
<feature type="compositionally biased region" description="Polar residues" evidence="1">
    <location>
        <begin position="31"/>
        <end position="44"/>
    </location>
</feature>
<dbReference type="RefSeq" id="WP_124069739.1">
    <property type="nucleotide sequence ID" value="NZ_CBCRXF010000006.1"/>
</dbReference>
<dbReference type="Proteomes" id="UP000270468">
    <property type="component" value="Unassembled WGS sequence"/>
</dbReference>
<reference evidence="4 5" key="1">
    <citation type="submission" date="2018-11" db="EMBL/GenBank/DDBJ databases">
        <authorList>
            <person name="Criscuolo A."/>
        </authorList>
    </citation>
    <scope>NUCLEOTIDE SEQUENCE [LARGE SCALE GENOMIC DNA]</scope>
    <source>
        <strain evidence="4">ATB-66</strain>
    </source>
</reference>
<feature type="compositionally biased region" description="Acidic residues" evidence="1">
    <location>
        <begin position="59"/>
        <end position="74"/>
    </location>
</feature>
<feature type="region of interest" description="Disordered" evidence="1">
    <location>
        <begin position="31"/>
        <end position="74"/>
    </location>
</feature>